<comment type="caution">
    <text evidence="2">The sequence shown here is derived from an EMBL/GenBank/DDBJ whole genome shotgun (WGS) entry which is preliminary data.</text>
</comment>
<name>A0ABD5PG32_9EURY</name>
<evidence type="ECO:0000313" key="2">
    <source>
        <dbReference type="EMBL" id="MFC4359861.1"/>
    </source>
</evidence>
<feature type="region of interest" description="Disordered" evidence="1">
    <location>
        <begin position="54"/>
        <end position="79"/>
    </location>
</feature>
<dbReference type="RefSeq" id="WP_267621124.1">
    <property type="nucleotide sequence ID" value="NZ_JAODIW010000006.1"/>
</dbReference>
<evidence type="ECO:0000256" key="1">
    <source>
        <dbReference type="SAM" id="MobiDB-lite"/>
    </source>
</evidence>
<dbReference type="Proteomes" id="UP001595921">
    <property type="component" value="Unassembled WGS sequence"/>
</dbReference>
<proteinExistence type="predicted"/>
<dbReference type="AlphaFoldDB" id="A0ABD5PG32"/>
<keyword evidence="3" id="KW-1185">Reference proteome</keyword>
<feature type="compositionally biased region" description="Basic and acidic residues" evidence="1">
    <location>
        <begin position="70"/>
        <end position="79"/>
    </location>
</feature>
<reference evidence="2 3" key="1">
    <citation type="journal article" date="2019" name="Int. J. Syst. Evol. Microbiol.">
        <title>The Global Catalogue of Microorganisms (GCM) 10K type strain sequencing project: providing services to taxonomists for standard genome sequencing and annotation.</title>
        <authorList>
            <consortium name="The Broad Institute Genomics Platform"/>
            <consortium name="The Broad Institute Genome Sequencing Center for Infectious Disease"/>
            <person name="Wu L."/>
            <person name="Ma J."/>
        </authorList>
    </citation>
    <scope>NUCLEOTIDE SEQUENCE [LARGE SCALE GENOMIC DNA]</scope>
    <source>
        <strain evidence="2 3">CGMCC 1.12553</strain>
    </source>
</reference>
<accession>A0ABD5PG32</accession>
<protein>
    <submittedName>
        <fullName evidence="2">Uncharacterized protein</fullName>
    </submittedName>
</protein>
<dbReference type="EMBL" id="JBHSDS010000008">
    <property type="protein sequence ID" value="MFC4359861.1"/>
    <property type="molecule type" value="Genomic_DNA"/>
</dbReference>
<evidence type="ECO:0000313" key="3">
    <source>
        <dbReference type="Proteomes" id="UP001595921"/>
    </source>
</evidence>
<sequence length="79" mass="8971">MTNHEATFEIRSRADAHAVQALLERVYDTFREELRETGGLDARKQEALEAFETLREASQEPSRGTLTVVYDREGTGLDD</sequence>
<organism evidence="2 3">
    <name type="scientific">Halobium salinum</name>
    <dbReference type="NCBI Taxonomy" id="1364940"/>
    <lineage>
        <taxon>Archaea</taxon>
        <taxon>Methanobacteriati</taxon>
        <taxon>Methanobacteriota</taxon>
        <taxon>Stenosarchaea group</taxon>
        <taxon>Halobacteria</taxon>
        <taxon>Halobacteriales</taxon>
        <taxon>Haloferacaceae</taxon>
        <taxon>Halobium</taxon>
    </lineage>
</organism>
<gene>
    <name evidence="2" type="ORF">ACFO0N_18095</name>
</gene>